<dbReference type="OrthoDB" id="9770562at2"/>
<keyword evidence="7" id="KW-0067">ATP-binding</keyword>
<dbReference type="SMART" id="SM00382">
    <property type="entry name" value="AAA"/>
    <property type="match status" value="1"/>
</dbReference>
<keyword evidence="11" id="KW-0010">Activator</keyword>
<dbReference type="SUPFAM" id="SSF52540">
    <property type="entry name" value="P-loop containing nucleoside triphosphate hydrolases"/>
    <property type="match status" value="1"/>
</dbReference>
<evidence type="ECO:0000256" key="2">
    <source>
        <dbReference type="ARBA" id="ARBA00019059"/>
    </source>
</evidence>
<dbReference type="Pfam" id="PF02954">
    <property type="entry name" value="HTH_8"/>
    <property type="match status" value="1"/>
</dbReference>
<dbReference type="RefSeq" id="WP_009869133.1">
    <property type="nucleotide sequence ID" value="NZ_JXSL01000035.1"/>
</dbReference>
<comment type="subcellular location">
    <subcellularLocation>
        <location evidence="1">Cytoplasm</location>
    </subcellularLocation>
</comment>
<reference evidence="20 21" key="1">
    <citation type="submission" date="2015-01" db="EMBL/GenBank/DDBJ databases">
        <title>Genome Sequence of Magnetospirillum magnetotacticum Strain MS-1.</title>
        <authorList>
            <person name="Marinov G.K."/>
            <person name="Smalley M.D."/>
            <person name="DeSalvo G."/>
        </authorList>
    </citation>
    <scope>NUCLEOTIDE SEQUENCE [LARGE SCALE GENOMIC DNA]</scope>
    <source>
        <strain evidence="20 21">MS-1</strain>
    </source>
</reference>
<dbReference type="PROSITE" id="PS50110">
    <property type="entry name" value="RESPONSE_REGULATORY"/>
    <property type="match status" value="1"/>
</dbReference>
<accession>A0A0C2UV41</accession>
<dbReference type="STRING" id="272627.CCC_01557"/>
<dbReference type="InterPro" id="IPR058031">
    <property type="entry name" value="AAA_lid_NorR"/>
</dbReference>
<dbReference type="Gene3D" id="1.10.10.60">
    <property type="entry name" value="Homeodomain-like"/>
    <property type="match status" value="1"/>
</dbReference>
<keyword evidence="4" id="KW-0678">Repressor</keyword>
<gene>
    <name evidence="20" type="ORF">CCC_01557</name>
</gene>
<keyword evidence="6" id="KW-0547">Nucleotide-binding</keyword>
<dbReference type="InterPro" id="IPR009057">
    <property type="entry name" value="Homeodomain-like_sf"/>
</dbReference>
<evidence type="ECO:0000256" key="4">
    <source>
        <dbReference type="ARBA" id="ARBA00022491"/>
    </source>
</evidence>
<evidence type="ECO:0000256" key="16">
    <source>
        <dbReference type="ARBA" id="ARBA00043886"/>
    </source>
</evidence>
<dbReference type="InterPro" id="IPR001789">
    <property type="entry name" value="Sig_transdc_resp-reg_receiver"/>
</dbReference>
<keyword evidence="13" id="KW-0535">Nitrogen fixation</keyword>
<dbReference type="GO" id="GO:0043565">
    <property type="term" value="F:sequence-specific DNA binding"/>
    <property type="evidence" value="ECO:0007669"/>
    <property type="project" value="InterPro"/>
</dbReference>
<dbReference type="PANTHER" id="PTHR32071">
    <property type="entry name" value="TRANSCRIPTIONAL REGULATORY PROTEIN"/>
    <property type="match status" value="1"/>
</dbReference>
<evidence type="ECO:0000256" key="5">
    <source>
        <dbReference type="ARBA" id="ARBA00022553"/>
    </source>
</evidence>
<dbReference type="Gene3D" id="1.10.8.60">
    <property type="match status" value="1"/>
</dbReference>
<evidence type="ECO:0000256" key="15">
    <source>
        <dbReference type="ARBA" id="ARBA00031910"/>
    </source>
</evidence>
<evidence type="ECO:0000256" key="1">
    <source>
        <dbReference type="ARBA" id="ARBA00004496"/>
    </source>
</evidence>
<dbReference type="FunFam" id="3.40.50.300:FF:000006">
    <property type="entry name" value="DNA-binding transcriptional regulator NtrC"/>
    <property type="match status" value="1"/>
</dbReference>
<keyword evidence="3" id="KW-0963">Cytoplasm</keyword>
<name>A0A0C2UV41_PARME</name>
<comment type="caution">
    <text evidence="20">The sequence shown here is derived from an EMBL/GenBank/DDBJ whole genome shotgun (WGS) entry which is preliminary data.</text>
</comment>
<dbReference type="FunFam" id="3.40.50.2300:FF:000018">
    <property type="entry name" value="DNA-binding transcriptional regulator NtrC"/>
    <property type="match status" value="1"/>
</dbReference>
<dbReference type="Gene3D" id="3.40.50.2300">
    <property type="match status" value="1"/>
</dbReference>
<keyword evidence="8" id="KW-0902">Two-component regulatory system</keyword>
<evidence type="ECO:0000259" key="19">
    <source>
        <dbReference type="PROSITE" id="PS50110"/>
    </source>
</evidence>
<dbReference type="CDD" id="cd00009">
    <property type="entry name" value="AAA"/>
    <property type="match status" value="1"/>
</dbReference>
<dbReference type="SUPFAM" id="SSF46689">
    <property type="entry name" value="Homeodomain-like"/>
    <property type="match status" value="1"/>
</dbReference>
<evidence type="ECO:0000256" key="12">
    <source>
        <dbReference type="ARBA" id="ARBA00023163"/>
    </source>
</evidence>
<keyword evidence="5 17" id="KW-0597">Phosphoprotein</keyword>
<dbReference type="InterPro" id="IPR002197">
    <property type="entry name" value="HTH_Fis"/>
</dbReference>
<feature type="modified residue" description="4-aspartylphosphate" evidence="17">
    <location>
        <position position="52"/>
    </location>
</feature>
<dbReference type="Pfam" id="PF00158">
    <property type="entry name" value="Sigma54_activat"/>
    <property type="match status" value="1"/>
</dbReference>
<evidence type="ECO:0000313" key="21">
    <source>
        <dbReference type="Proteomes" id="UP000031971"/>
    </source>
</evidence>
<evidence type="ECO:0000256" key="14">
    <source>
        <dbReference type="ARBA" id="ARBA00029881"/>
    </source>
</evidence>
<feature type="domain" description="Sigma-54 factor interaction" evidence="18">
    <location>
        <begin position="139"/>
        <end position="368"/>
    </location>
</feature>
<dbReference type="GO" id="GO:0000160">
    <property type="term" value="P:phosphorelay signal transduction system"/>
    <property type="evidence" value="ECO:0007669"/>
    <property type="project" value="UniProtKB-KW"/>
</dbReference>
<dbReference type="InterPro" id="IPR025944">
    <property type="entry name" value="Sigma_54_int_dom_CS"/>
</dbReference>
<keyword evidence="9" id="KW-0805">Transcription regulation</keyword>
<dbReference type="InterPro" id="IPR027417">
    <property type="entry name" value="P-loop_NTPase"/>
</dbReference>
<evidence type="ECO:0000256" key="10">
    <source>
        <dbReference type="ARBA" id="ARBA00023125"/>
    </source>
</evidence>
<sequence>MPHILLVDDDRAICRTLNLHFQQNNMDVTVAHSAEDGINKAENPEIDAVISDVRLPGADGMSLLSSIKAIRPTLPVIMITAFHDFETTVAAMQGGAIDYVPKPIDLDELDAAVERALSQGRSGEGLVIGGTSGGSGTQIVGQSFAMKEVFKSIGLVAQSRITALILGESGTGKELAARAVHNASAERHLPFVAVNCAALVETLLESEMFGHERGAFTGAVSAHKGKVEQVGEGTLFLDEIAELSMPMQSKLLRILEEREYTPVGGTQVKKSSARFITATNVDLRERVANGLFREDLYYRLNVATITLPPLRDRPSDIRLLVEFLLRKINKDLRKTIRRVSADALTCLEAYGWPGNVRELENVLMKAAVLQRGDLLTPDCLPPELRREPVQAAADGACAGVLCSLRDLERDHIRRVLAETHWHKGKACDILGISRPRLERRIKEFGMVSPRSRSDDED</sequence>
<dbReference type="PROSITE" id="PS00688">
    <property type="entry name" value="SIGMA54_INTERACT_3"/>
    <property type="match status" value="1"/>
</dbReference>
<dbReference type="Proteomes" id="UP000031971">
    <property type="component" value="Unassembled WGS sequence"/>
</dbReference>
<keyword evidence="12" id="KW-0804">Transcription</keyword>
<dbReference type="AlphaFoldDB" id="A0A0C2UV41"/>
<evidence type="ECO:0000259" key="18">
    <source>
        <dbReference type="PROSITE" id="PS50045"/>
    </source>
</evidence>
<dbReference type="InterPro" id="IPR011006">
    <property type="entry name" value="CheY-like_superfamily"/>
</dbReference>
<dbReference type="GO" id="GO:0005737">
    <property type="term" value="C:cytoplasm"/>
    <property type="evidence" value="ECO:0007669"/>
    <property type="project" value="UniProtKB-SubCell"/>
</dbReference>
<evidence type="ECO:0000313" key="20">
    <source>
        <dbReference type="EMBL" id="KIL96691.1"/>
    </source>
</evidence>
<dbReference type="GO" id="GO:0006355">
    <property type="term" value="P:regulation of DNA-templated transcription"/>
    <property type="evidence" value="ECO:0007669"/>
    <property type="project" value="InterPro"/>
</dbReference>
<dbReference type="SUPFAM" id="SSF52172">
    <property type="entry name" value="CheY-like"/>
    <property type="match status" value="1"/>
</dbReference>
<evidence type="ECO:0000256" key="7">
    <source>
        <dbReference type="ARBA" id="ARBA00022840"/>
    </source>
</evidence>
<evidence type="ECO:0000256" key="8">
    <source>
        <dbReference type="ARBA" id="ARBA00023012"/>
    </source>
</evidence>
<evidence type="ECO:0000256" key="3">
    <source>
        <dbReference type="ARBA" id="ARBA00022490"/>
    </source>
</evidence>
<protein>
    <recommendedName>
        <fullName evidence="2">DNA-binding transcriptional regulator NtrC</fullName>
    </recommendedName>
    <alternativeName>
        <fullName evidence="14">Nitrogen regulation protein NR(I)</fullName>
    </alternativeName>
    <alternativeName>
        <fullName evidence="15">Nitrogen regulator I</fullName>
    </alternativeName>
</protein>
<dbReference type="Pfam" id="PF00072">
    <property type="entry name" value="Response_reg"/>
    <property type="match status" value="1"/>
</dbReference>
<comment type="function">
    <text evidence="16">Member of the two-component regulatory system NtrB/NtrC, which controls expression of the nitrogen-regulated (ntr) genes in response to nitrogen limitation. Phosphorylated NtrC binds directly to DNA and stimulates the formation of open promoter-sigma54-RNA polymerase complexes.</text>
</comment>
<evidence type="ECO:0000256" key="17">
    <source>
        <dbReference type="PROSITE-ProRule" id="PRU00169"/>
    </source>
</evidence>
<dbReference type="SMART" id="SM00448">
    <property type="entry name" value="REC"/>
    <property type="match status" value="1"/>
</dbReference>
<dbReference type="Pfam" id="PF25601">
    <property type="entry name" value="AAA_lid_14"/>
    <property type="match status" value="1"/>
</dbReference>
<evidence type="ECO:0000256" key="6">
    <source>
        <dbReference type="ARBA" id="ARBA00022741"/>
    </source>
</evidence>
<evidence type="ECO:0000256" key="13">
    <source>
        <dbReference type="ARBA" id="ARBA00023231"/>
    </source>
</evidence>
<dbReference type="Gene3D" id="3.40.50.300">
    <property type="entry name" value="P-loop containing nucleotide triphosphate hydrolases"/>
    <property type="match status" value="1"/>
</dbReference>
<dbReference type="EMBL" id="JXSL01000035">
    <property type="protein sequence ID" value="KIL96691.1"/>
    <property type="molecule type" value="Genomic_DNA"/>
</dbReference>
<evidence type="ECO:0000256" key="11">
    <source>
        <dbReference type="ARBA" id="ARBA00023159"/>
    </source>
</evidence>
<evidence type="ECO:0000256" key="9">
    <source>
        <dbReference type="ARBA" id="ARBA00023015"/>
    </source>
</evidence>
<dbReference type="InterPro" id="IPR003593">
    <property type="entry name" value="AAA+_ATPase"/>
</dbReference>
<proteinExistence type="predicted"/>
<dbReference type="InterPro" id="IPR002078">
    <property type="entry name" value="Sigma_54_int"/>
</dbReference>
<dbReference type="PROSITE" id="PS50045">
    <property type="entry name" value="SIGMA54_INTERACT_4"/>
    <property type="match status" value="1"/>
</dbReference>
<dbReference type="PANTHER" id="PTHR32071:SF95">
    <property type="entry name" value="DNA-BINDING TRANSCRIPTIONAL REGULATOR NTRC"/>
    <property type="match status" value="1"/>
</dbReference>
<feature type="domain" description="Response regulatory" evidence="19">
    <location>
        <begin position="3"/>
        <end position="117"/>
    </location>
</feature>
<organism evidence="20 21">
    <name type="scientific">Paramagnetospirillum magnetotacticum MS-1</name>
    <dbReference type="NCBI Taxonomy" id="272627"/>
    <lineage>
        <taxon>Bacteria</taxon>
        <taxon>Pseudomonadati</taxon>
        <taxon>Pseudomonadota</taxon>
        <taxon>Alphaproteobacteria</taxon>
        <taxon>Rhodospirillales</taxon>
        <taxon>Magnetospirillaceae</taxon>
        <taxon>Paramagnetospirillum</taxon>
    </lineage>
</organism>
<keyword evidence="10" id="KW-0238">DNA-binding</keyword>
<dbReference type="GO" id="GO:0005524">
    <property type="term" value="F:ATP binding"/>
    <property type="evidence" value="ECO:0007669"/>
    <property type="project" value="UniProtKB-KW"/>
</dbReference>
<keyword evidence="21" id="KW-1185">Reference proteome</keyword>